<dbReference type="FunFam" id="2.40.30.20:FF:000003">
    <property type="entry name" value="Riboflavin synthase, alpha subunit"/>
    <property type="match status" value="1"/>
</dbReference>
<dbReference type="Gene3D" id="2.40.30.20">
    <property type="match status" value="2"/>
</dbReference>
<comment type="function">
    <text evidence="2">Catalyzes the dismutation of two molecules of 6,7-dimethyl-8-ribityllumazine, resulting in the formation of riboflavin and 5-amino-6-(D-ribitylamino)uracil.</text>
</comment>
<evidence type="ECO:0000256" key="3">
    <source>
        <dbReference type="ARBA" id="ARBA00004887"/>
    </source>
</evidence>
<keyword evidence="7" id="KW-0808">Transferase</keyword>
<evidence type="ECO:0000256" key="7">
    <source>
        <dbReference type="ARBA" id="ARBA00022679"/>
    </source>
</evidence>
<proteinExistence type="predicted"/>
<evidence type="ECO:0000256" key="1">
    <source>
        <dbReference type="ARBA" id="ARBA00000968"/>
    </source>
</evidence>
<dbReference type="PROSITE" id="PS51177">
    <property type="entry name" value="LUMAZINE_BIND"/>
    <property type="match status" value="2"/>
</dbReference>
<gene>
    <name evidence="10" type="ORF">LCGC14_0565860</name>
</gene>
<dbReference type="GO" id="GO:0004746">
    <property type="term" value="F:riboflavin synthase activity"/>
    <property type="evidence" value="ECO:0007669"/>
    <property type="project" value="UniProtKB-EC"/>
</dbReference>
<reference evidence="10" key="1">
    <citation type="journal article" date="2015" name="Nature">
        <title>Complex archaea that bridge the gap between prokaryotes and eukaryotes.</title>
        <authorList>
            <person name="Spang A."/>
            <person name="Saw J.H."/>
            <person name="Jorgensen S.L."/>
            <person name="Zaremba-Niedzwiedzka K."/>
            <person name="Martijn J."/>
            <person name="Lind A.E."/>
            <person name="van Eijk R."/>
            <person name="Schleper C."/>
            <person name="Guy L."/>
            <person name="Ettema T.J."/>
        </authorList>
    </citation>
    <scope>NUCLEOTIDE SEQUENCE</scope>
</reference>
<evidence type="ECO:0000259" key="9">
    <source>
        <dbReference type="PROSITE" id="PS51177"/>
    </source>
</evidence>
<feature type="domain" description="Lumazine-binding" evidence="9">
    <location>
        <begin position="98"/>
        <end position="194"/>
    </location>
</feature>
<keyword evidence="6" id="KW-0686">Riboflavin biosynthesis</keyword>
<dbReference type="FunFam" id="2.40.30.20:FF:000004">
    <property type="entry name" value="Riboflavin synthase, alpha subunit"/>
    <property type="match status" value="1"/>
</dbReference>
<dbReference type="EMBL" id="LAZR01000820">
    <property type="protein sequence ID" value="KKN57059.1"/>
    <property type="molecule type" value="Genomic_DNA"/>
</dbReference>
<evidence type="ECO:0000256" key="2">
    <source>
        <dbReference type="ARBA" id="ARBA00002803"/>
    </source>
</evidence>
<dbReference type="PIRSF" id="PIRSF000498">
    <property type="entry name" value="Riboflavin_syn_A"/>
    <property type="match status" value="1"/>
</dbReference>
<dbReference type="AlphaFoldDB" id="A0A0F9RQU3"/>
<protein>
    <recommendedName>
        <fullName evidence="5">Riboflavin synthase</fullName>
        <ecNumber evidence="4">2.5.1.9</ecNumber>
    </recommendedName>
</protein>
<evidence type="ECO:0000256" key="8">
    <source>
        <dbReference type="ARBA" id="ARBA00022737"/>
    </source>
</evidence>
<sequence length="213" mass="23080">MFTGIIAAIGKIESVQAKGGDIRLQVATQSLDLSDVKLGDSVANNGVCLTVIAMNEGSLSFDVSRESLDRTSLGNVKAGSEVNLEKALAVGDRLGGHFVSGHVDGLGKVINKQESARSVQFRFEVPAGLERYIAEKGSICIDGTSLTVNKAENNWFEVNIIPHTMQETVMKSYRIGSQVNLEVDLIARYLERLLPKQDSGITRETLLQNGFIK</sequence>
<organism evidence="10">
    <name type="scientific">marine sediment metagenome</name>
    <dbReference type="NCBI Taxonomy" id="412755"/>
    <lineage>
        <taxon>unclassified sequences</taxon>
        <taxon>metagenomes</taxon>
        <taxon>ecological metagenomes</taxon>
    </lineage>
</organism>
<evidence type="ECO:0000256" key="5">
    <source>
        <dbReference type="ARBA" id="ARBA00013950"/>
    </source>
</evidence>
<comment type="caution">
    <text evidence="10">The sequence shown here is derived from an EMBL/GenBank/DDBJ whole genome shotgun (WGS) entry which is preliminary data.</text>
</comment>
<dbReference type="GO" id="GO:0009231">
    <property type="term" value="P:riboflavin biosynthetic process"/>
    <property type="evidence" value="ECO:0007669"/>
    <property type="project" value="UniProtKB-KW"/>
</dbReference>
<dbReference type="InterPro" id="IPR026017">
    <property type="entry name" value="Lumazine-bd_dom"/>
</dbReference>
<evidence type="ECO:0000256" key="4">
    <source>
        <dbReference type="ARBA" id="ARBA00012827"/>
    </source>
</evidence>
<name>A0A0F9RQU3_9ZZZZ</name>
<dbReference type="SUPFAM" id="SSF63380">
    <property type="entry name" value="Riboflavin synthase domain-like"/>
    <property type="match status" value="2"/>
</dbReference>
<dbReference type="Pfam" id="PF00677">
    <property type="entry name" value="Lum_binding"/>
    <property type="match status" value="2"/>
</dbReference>
<dbReference type="PANTHER" id="PTHR21098">
    <property type="entry name" value="RIBOFLAVIN SYNTHASE ALPHA CHAIN"/>
    <property type="match status" value="1"/>
</dbReference>
<comment type="pathway">
    <text evidence="3">Cofactor biosynthesis; riboflavin biosynthesis; riboflavin from 2-hydroxy-3-oxobutyl phosphate and 5-amino-6-(D-ribitylamino)uracil: step 2/2.</text>
</comment>
<dbReference type="InterPro" id="IPR017938">
    <property type="entry name" value="Riboflavin_synthase-like_b-brl"/>
</dbReference>
<evidence type="ECO:0000256" key="6">
    <source>
        <dbReference type="ARBA" id="ARBA00022619"/>
    </source>
</evidence>
<dbReference type="InterPro" id="IPR001783">
    <property type="entry name" value="Lumazine-bd"/>
</dbReference>
<keyword evidence="8" id="KW-0677">Repeat</keyword>
<comment type="catalytic activity">
    <reaction evidence="1">
        <text>2 6,7-dimethyl-8-(1-D-ribityl)lumazine + H(+) = 5-amino-6-(D-ribitylamino)uracil + riboflavin</text>
        <dbReference type="Rhea" id="RHEA:20772"/>
        <dbReference type="ChEBI" id="CHEBI:15378"/>
        <dbReference type="ChEBI" id="CHEBI:15934"/>
        <dbReference type="ChEBI" id="CHEBI:57986"/>
        <dbReference type="ChEBI" id="CHEBI:58201"/>
        <dbReference type="EC" id="2.5.1.9"/>
    </reaction>
</comment>
<dbReference type="CDD" id="cd00402">
    <property type="entry name" value="Riboflavin_synthase_like"/>
    <property type="match status" value="1"/>
</dbReference>
<dbReference type="NCBIfam" id="NF009566">
    <property type="entry name" value="PRK13020.1"/>
    <property type="match status" value="1"/>
</dbReference>
<dbReference type="InterPro" id="IPR023366">
    <property type="entry name" value="ATP_synth_asu-like_sf"/>
</dbReference>
<dbReference type="EC" id="2.5.1.9" evidence="4"/>
<dbReference type="NCBIfam" id="NF006767">
    <property type="entry name" value="PRK09289.1"/>
    <property type="match status" value="1"/>
</dbReference>
<accession>A0A0F9RQU3</accession>
<feature type="domain" description="Lumazine-binding" evidence="9">
    <location>
        <begin position="1"/>
        <end position="97"/>
    </location>
</feature>
<dbReference type="NCBIfam" id="TIGR00187">
    <property type="entry name" value="ribE"/>
    <property type="match status" value="1"/>
</dbReference>
<dbReference type="PANTHER" id="PTHR21098:SF12">
    <property type="entry name" value="RIBOFLAVIN SYNTHASE"/>
    <property type="match status" value="1"/>
</dbReference>
<evidence type="ECO:0000313" key="10">
    <source>
        <dbReference type="EMBL" id="KKN57059.1"/>
    </source>
</evidence>